<dbReference type="InterPro" id="IPR003497">
    <property type="entry name" value="BRO_N_domain"/>
</dbReference>
<dbReference type="Pfam" id="PF02498">
    <property type="entry name" value="Bro-N"/>
    <property type="match status" value="1"/>
</dbReference>
<name>K0NTK6_DESTT</name>
<evidence type="ECO:0000313" key="3">
    <source>
        <dbReference type="Proteomes" id="UP000007347"/>
    </source>
</evidence>
<keyword evidence="3" id="KW-1185">Reference proteome</keyword>
<gene>
    <name evidence="2" type="ordered locus">TOL2_C42510</name>
</gene>
<sequence>MINTPSIFVNETFGQIRVIMQGGEPWFVAKDVCDVLGIRTDTIPVILDSDEYSNTNSIGVRISGTNRGMTIVSEPGLYGLIIKSRKPGANEFKRWITHEVIPSVRKYGFYGTDNFIENALVDPSNMITILERYRDERQQRRIAEQQRDCAVASKAWISRKREATAMNTASRLSKENTQLKEQIGDSKTWKQARSIPWLADFFNLDRTDYIQIGKRLTKESKSLGYEIREIPHSKYGTVKAYHKDVIEHFRHKLIEDLNLMKKYRKSTGRCK</sequence>
<dbReference type="STRING" id="651182.TOL2_C42510"/>
<evidence type="ECO:0000259" key="1">
    <source>
        <dbReference type="PROSITE" id="PS51750"/>
    </source>
</evidence>
<evidence type="ECO:0000313" key="2">
    <source>
        <dbReference type="EMBL" id="CCK82407.1"/>
    </source>
</evidence>
<proteinExistence type="predicted"/>
<dbReference type="RefSeq" id="WP_014959587.1">
    <property type="nucleotide sequence ID" value="NC_018645.1"/>
</dbReference>
<dbReference type="PATRIC" id="fig|651182.5.peg.5001"/>
<dbReference type="PANTHER" id="PTHR36180:SF2">
    <property type="entry name" value="BRO FAMILY PROTEIN"/>
    <property type="match status" value="1"/>
</dbReference>
<accession>K0NTK6</accession>
<feature type="domain" description="Bro-N" evidence="1">
    <location>
        <begin position="1"/>
        <end position="108"/>
    </location>
</feature>
<protein>
    <submittedName>
        <fullName evidence="2">Prophage antirepressor</fullName>
    </submittedName>
</protein>
<dbReference type="OrthoDB" id="5432621at2"/>
<dbReference type="Proteomes" id="UP000007347">
    <property type="component" value="Chromosome"/>
</dbReference>
<dbReference type="KEGG" id="dto:TOL2_C42510"/>
<dbReference type="AlphaFoldDB" id="K0NTK6"/>
<dbReference type="SMART" id="SM01040">
    <property type="entry name" value="Bro-N"/>
    <property type="match status" value="1"/>
</dbReference>
<organism evidence="2 3">
    <name type="scientific">Desulfobacula toluolica (strain DSM 7467 / Tol2)</name>
    <dbReference type="NCBI Taxonomy" id="651182"/>
    <lineage>
        <taxon>Bacteria</taxon>
        <taxon>Pseudomonadati</taxon>
        <taxon>Thermodesulfobacteriota</taxon>
        <taxon>Desulfobacteria</taxon>
        <taxon>Desulfobacterales</taxon>
        <taxon>Desulfobacteraceae</taxon>
        <taxon>Desulfobacula</taxon>
    </lineage>
</organism>
<dbReference type="PROSITE" id="PS51750">
    <property type="entry name" value="BRO_N"/>
    <property type="match status" value="1"/>
</dbReference>
<dbReference type="PANTHER" id="PTHR36180">
    <property type="entry name" value="DNA-BINDING PROTEIN-RELATED-RELATED"/>
    <property type="match status" value="1"/>
</dbReference>
<reference evidence="2 3" key="1">
    <citation type="journal article" date="2013" name="Environ. Microbiol.">
        <title>Complete genome, catabolic sub-proteomes and key-metabolites of Desulfobacula toluolica Tol2, a marine, aromatic compound-degrading, sulfate-reducing bacterium.</title>
        <authorList>
            <person name="Wohlbrand L."/>
            <person name="Jacob J.H."/>
            <person name="Kube M."/>
            <person name="Mussmann M."/>
            <person name="Jarling R."/>
            <person name="Beck A."/>
            <person name="Amann R."/>
            <person name="Wilkes H."/>
            <person name="Reinhardt R."/>
            <person name="Rabus R."/>
        </authorList>
    </citation>
    <scope>NUCLEOTIDE SEQUENCE [LARGE SCALE GENOMIC DNA]</scope>
    <source>
        <strain evidence="3">DSM 7467 / Tol2</strain>
    </source>
</reference>
<dbReference type="HOGENOM" id="CLU_046670_8_1_7"/>
<dbReference type="EMBL" id="FO203503">
    <property type="protein sequence ID" value="CCK82407.1"/>
    <property type="molecule type" value="Genomic_DNA"/>
</dbReference>